<keyword evidence="3" id="KW-1185">Reference proteome</keyword>
<feature type="transmembrane region" description="Helical" evidence="1">
    <location>
        <begin position="74"/>
        <end position="98"/>
    </location>
</feature>
<dbReference type="OrthoDB" id="9945526at2"/>
<sequence length="108" mass="12456">MFLQSVFLAVFVLYIMNLIFIIKKDINHLKIWKSIILVLNAVALIFSGILVYYFTVIVISINDDVFSFLRDNSAINLLFIGLVIYFLVLNIVLSVFVIRKKPSKTLKI</sequence>
<protein>
    <submittedName>
        <fullName evidence="2">Uncharacterized protein</fullName>
    </submittedName>
</protein>
<gene>
    <name evidence="2" type="ORF">SAMN05877842_106193</name>
</gene>
<evidence type="ECO:0000313" key="2">
    <source>
        <dbReference type="EMBL" id="SOC39930.1"/>
    </source>
</evidence>
<feature type="transmembrane region" description="Helical" evidence="1">
    <location>
        <begin position="6"/>
        <end position="22"/>
    </location>
</feature>
<organism evidence="2 3">
    <name type="scientific">Ureibacillus acetophenoni</name>
    <dbReference type="NCBI Taxonomy" id="614649"/>
    <lineage>
        <taxon>Bacteria</taxon>
        <taxon>Bacillati</taxon>
        <taxon>Bacillota</taxon>
        <taxon>Bacilli</taxon>
        <taxon>Bacillales</taxon>
        <taxon>Caryophanaceae</taxon>
        <taxon>Ureibacillus</taxon>
    </lineage>
</organism>
<dbReference type="RefSeq" id="WP_097149571.1">
    <property type="nucleotide sequence ID" value="NZ_OBQC01000006.1"/>
</dbReference>
<evidence type="ECO:0000313" key="3">
    <source>
        <dbReference type="Proteomes" id="UP000219252"/>
    </source>
</evidence>
<dbReference type="Proteomes" id="UP000219252">
    <property type="component" value="Unassembled WGS sequence"/>
</dbReference>
<proteinExistence type="predicted"/>
<name>A0A285UDH6_9BACL</name>
<keyword evidence="1" id="KW-0472">Membrane</keyword>
<keyword evidence="1" id="KW-1133">Transmembrane helix</keyword>
<dbReference type="EMBL" id="OBQC01000006">
    <property type="protein sequence ID" value="SOC39930.1"/>
    <property type="molecule type" value="Genomic_DNA"/>
</dbReference>
<evidence type="ECO:0000256" key="1">
    <source>
        <dbReference type="SAM" id="Phobius"/>
    </source>
</evidence>
<accession>A0A285UDH6</accession>
<dbReference type="AlphaFoldDB" id="A0A285UDH6"/>
<keyword evidence="1" id="KW-0812">Transmembrane</keyword>
<feature type="transmembrane region" description="Helical" evidence="1">
    <location>
        <begin position="34"/>
        <end position="54"/>
    </location>
</feature>
<reference evidence="3" key="1">
    <citation type="submission" date="2017-08" db="EMBL/GenBank/DDBJ databases">
        <authorList>
            <person name="Varghese N."/>
            <person name="Submissions S."/>
        </authorList>
    </citation>
    <scope>NUCLEOTIDE SEQUENCE [LARGE SCALE GENOMIC DNA]</scope>
    <source>
        <strain evidence="3">JC23</strain>
    </source>
</reference>